<reference evidence="7 8" key="1">
    <citation type="submission" date="2019-06" db="EMBL/GenBank/DDBJ databases">
        <title>Sequencing the genomes of 1000 actinobacteria strains.</title>
        <authorList>
            <person name="Klenk H.-P."/>
        </authorList>
    </citation>
    <scope>NUCLEOTIDE SEQUENCE [LARGE SCALE GENOMIC DNA]</scope>
    <source>
        <strain evidence="7 8">DSM 8251</strain>
    </source>
</reference>
<dbReference type="InterPro" id="IPR027417">
    <property type="entry name" value="P-loop_NTPase"/>
</dbReference>
<comment type="similarity">
    <text evidence="4 5">Belongs to the AAA ATPase family.</text>
</comment>
<dbReference type="Gene3D" id="2.40.50.140">
    <property type="entry name" value="Nucleic acid-binding proteins"/>
    <property type="match status" value="2"/>
</dbReference>
<dbReference type="SUPFAM" id="SSF52540">
    <property type="entry name" value="P-loop containing nucleoside triphosphate hydrolases"/>
    <property type="match status" value="1"/>
</dbReference>
<dbReference type="GO" id="GO:0010498">
    <property type="term" value="P:proteasomal protein catabolic process"/>
    <property type="evidence" value="ECO:0007669"/>
    <property type="project" value="InterPro"/>
</dbReference>
<evidence type="ECO:0000256" key="5">
    <source>
        <dbReference type="RuleBase" id="RU003651"/>
    </source>
</evidence>
<organism evidence="7 8">
    <name type="scientific">Propioniferax innocua</name>
    <dbReference type="NCBI Taxonomy" id="1753"/>
    <lineage>
        <taxon>Bacteria</taxon>
        <taxon>Bacillati</taxon>
        <taxon>Actinomycetota</taxon>
        <taxon>Actinomycetes</taxon>
        <taxon>Propionibacteriales</taxon>
        <taxon>Propionibacteriaceae</taxon>
        <taxon>Propioniferax</taxon>
    </lineage>
</organism>
<feature type="binding site" evidence="4">
    <location>
        <begin position="252"/>
        <end position="257"/>
    </location>
    <ligand>
        <name>ATP</name>
        <dbReference type="ChEBI" id="CHEBI:30616"/>
    </ligand>
</feature>
<dbReference type="OrthoDB" id="9809379at2"/>
<evidence type="ECO:0000259" key="6">
    <source>
        <dbReference type="SMART" id="SM00382"/>
    </source>
</evidence>
<dbReference type="InterPro" id="IPR003960">
    <property type="entry name" value="ATPase_AAA_CS"/>
</dbReference>
<sequence>MEPIDTSTSSQPSLERQLARARSDMRTLAQQNERLAKTLNQARAQMVDMKERLDALGQPPLTFGIVLERPERKPTDMVASADVFVQGRRMRLKISAQTEDADIHPGCEVMVNETLVIVGVRPRPLAGDIVTVDDILDPPSEDGLLRRAVVTGAVDTQQVVVLAPSIDAKVRAGDRLLIDKKAQLAFDMVPKVDVEDLVLEDVPDIDWNDIGGLSQQIEEIRDAVELPFGHPELFTEYDLKPPKGVLLYGPPGCGKTMIAKAVANSLAHARGQDGRSWFYNVKGPELLNKYVGESERQIRHIFERARAKAGDGRPVIVFFDEMDSLFRTRGSGVSSDVENTIVPQLLSELDGVEDLSNVIIIGASNREDMIDPAILRPGRLDVKIRVERPDAEAALEIFGHYLTPKVRLHADDLREFSGDAEACRRAMIDRVVTTMYAPTPENEFLELTFTSGRVEVLHFRDLASGAMIRNIVDRAKKRAVKEHIDGGGGGVRMEHLLGALTAEFAENEDLPNTTSPDDWARIAGALPKGERITQVRPLLRSKHPTAAEVSTAETGQYL</sequence>
<evidence type="ECO:0000256" key="1">
    <source>
        <dbReference type="ARBA" id="ARBA00022741"/>
    </source>
</evidence>
<dbReference type="SMART" id="SM00382">
    <property type="entry name" value="AAA"/>
    <property type="match status" value="1"/>
</dbReference>
<dbReference type="PROSITE" id="PS00674">
    <property type="entry name" value="AAA"/>
    <property type="match status" value="1"/>
</dbReference>
<dbReference type="InterPro" id="IPR012340">
    <property type="entry name" value="NA-bd_OB-fold"/>
</dbReference>
<dbReference type="Pfam" id="PF17758">
    <property type="entry name" value="Prot_ATP_ID_OB_N"/>
    <property type="match status" value="1"/>
</dbReference>
<evidence type="ECO:0000256" key="3">
    <source>
        <dbReference type="ARBA" id="ARBA00023054"/>
    </source>
</evidence>
<dbReference type="HAMAP" id="MF_02112">
    <property type="entry name" value="ARC_ATPase"/>
    <property type="match status" value="1"/>
</dbReference>
<gene>
    <name evidence="4" type="primary">arc</name>
    <name evidence="7" type="ORF">FB460_0093</name>
</gene>
<feature type="domain" description="AAA+ ATPase" evidence="6">
    <location>
        <begin position="241"/>
        <end position="390"/>
    </location>
</feature>
<dbReference type="Pfam" id="PF00004">
    <property type="entry name" value="AAA"/>
    <property type="match status" value="1"/>
</dbReference>
<dbReference type="GO" id="GO:0005524">
    <property type="term" value="F:ATP binding"/>
    <property type="evidence" value="ECO:0007669"/>
    <property type="project" value="UniProtKB-UniRule"/>
</dbReference>
<dbReference type="NCBIfam" id="TIGR03689">
    <property type="entry name" value="pup_AAA"/>
    <property type="match status" value="1"/>
</dbReference>
<dbReference type="GO" id="GO:0016887">
    <property type="term" value="F:ATP hydrolysis activity"/>
    <property type="evidence" value="ECO:0007669"/>
    <property type="project" value="UniProtKB-UniRule"/>
</dbReference>
<dbReference type="Pfam" id="PF16450">
    <property type="entry name" value="Prot_ATP_ID_OB_C"/>
    <property type="match status" value="1"/>
</dbReference>
<dbReference type="Gene3D" id="3.40.50.300">
    <property type="entry name" value="P-loop containing nucleotide triphosphate hydrolases"/>
    <property type="match status" value="1"/>
</dbReference>
<dbReference type="PANTHER" id="PTHR23077">
    <property type="entry name" value="AAA-FAMILY ATPASE"/>
    <property type="match status" value="1"/>
</dbReference>
<keyword evidence="3 4" id="KW-0175">Coiled coil</keyword>
<dbReference type="GO" id="GO:0019941">
    <property type="term" value="P:modification-dependent protein catabolic process"/>
    <property type="evidence" value="ECO:0007669"/>
    <property type="project" value="InterPro"/>
</dbReference>
<dbReference type="InterPro" id="IPR050168">
    <property type="entry name" value="AAA_ATPase_domain"/>
</dbReference>
<dbReference type="FunFam" id="3.40.50.300:FF:001025">
    <property type="entry name" value="ATPase family, AAA domain-containing 2B"/>
    <property type="match status" value="1"/>
</dbReference>
<keyword evidence="7" id="KW-0647">Proteasome</keyword>
<keyword evidence="8" id="KW-1185">Reference proteome</keyword>
<accession>A0A542ZPN7</accession>
<dbReference type="AlphaFoldDB" id="A0A542ZPN7"/>
<dbReference type="Gene3D" id="1.20.5.170">
    <property type="match status" value="1"/>
</dbReference>
<dbReference type="InterPro" id="IPR041626">
    <property type="entry name" value="Prot_ATP_ID_OB_N"/>
</dbReference>
<protein>
    <recommendedName>
        <fullName evidence="4">AAA ATPase forming ring-shaped complexes</fullName>
        <shortName evidence="4">ARC</shortName>
    </recommendedName>
</protein>
<proteinExistence type="inferred from homology"/>
<evidence type="ECO:0000313" key="8">
    <source>
        <dbReference type="Proteomes" id="UP000316196"/>
    </source>
</evidence>
<evidence type="ECO:0000313" key="7">
    <source>
        <dbReference type="EMBL" id="TQL62322.1"/>
    </source>
</evidence>
<dbReference type="InterPro" id="IPR003593">
    <property type="entry name" value="AAA+_ATPase"/>
</dbReference>
<dbReference type="InterPro" id="IPR022482">
    <property type="entry name" value="Proteasome_ATPase"/>
</dbReference>
<evidence type="ECO:0000256" key="4">
    <source>
        <dbReference type="HAMAP-Rule" id="MF_02112"/>
    </source>
</evidence>
<name>A0A542ZPN7_9ACTN</name>
<keyword evidence="1 4" id="KW-0547">Nucleotide-binding</keyword>
<keyword evidence="2 4" id="KW-0067">ATP-binding</keyword>
<dbReference type="EMBL" id="VFOR01000001">
    <property type="protein sequence ID" value="TQL62322.1"/>
    <property type="molecule type" value="Genomic_DNA"/>
</dbReference>
<dbReference type="InterPro" id="IPR003959">
    <property type="entry name" value="ATPase_AAA_core"/>
</dbReference>
<dbReference type="Gene3D" id="1.10.8.60">
    <property type="match status" value="1"/>
</dbReference>
<comment type="caution">
    <text evidence="7">The sequence shown here is derived from an EMBL/GenBank/DDBJ whole genome shotgun (WGS) entry which is preliminary data.</text>
</comment>
<dbReference type="InterPro" id="IPR032501">
    <property type="entry name" value="Prot_ATP_ID_OB_2nd"/>
</dbReference>
<evidence type="ECO:0000256" key="2">
    <source>
        <dbReference type="ARBA" id="ARBA00022840"/>
    </source>
</evidence>
<feature type="coiled-coil region" evidence="4">
    <location>
        <begin position="18"/>
        <end position="52"/>
    </location>
</feature>
<dbReference type="RefSeq" id="WP_142092189.1">
    <property type="nucleotide sequence ID" value="NZ_BAAAMD010000003.1"/>
</dbReference>
<comment type="subunit">
    <text evidence="4">Homohexamer. Assembles into a hexameric ring structure.</text>
</comment>
<dbReference type="Proteomes" id="UP000316196">
    <property type="component" value="Unassembled WGS sequence"/>
</dbReference>
<dbReference type="GO" id="GO:0000502">
    <property type="term" value="C:proteasome complex"/>
    <property type="evidence" value="ECO:0007669"/>
    <property type="project" value="UniProtKB-KW"/>
</dbReference>
<dbReference type="PANTHER" id="PTHR23077:SF144">
    <property type="entry name" value="PROTEASOME-ASSOCIATED ATPASE"/>
    <property type="match status" value="1"/>
</dbReference>